<proteinExistence type="predicted"/>
<dbReference type="Proteomes" id="UP000053593">
    <property type="component" value="Unassembled WGS sequence"/>
</dbReference>
<dbReference type="GO" id="GO:0008195">
    <property type="term" value="F:phosphatidate phosphatase activity"/>
    <property type="evidence" value="ECO:0007669"/>
    <property type="project" value="InterPro"/>
</dbReference>
<dbReference type="AlphaFoldDB" id="A0A0D0BJI3"/>
<evidence type="ECO:0000313" key="2">
    <source>
        <dbReference type="EMBL" id="KIK54891.1"/>
    </source>
</evidence>
<sequence>MTYFQFALLFIWGWITATLVIASPIRRDLTSTLLLNSPAFQDPKKPTDTIAAVQSFVYLSQPNLSLVQKFLEGVLKNELKVVGDFEQKVATAVERMKLFATVGVPEVHVDVAVEGCSRESKLPHTEFKNLGIVSAIASLGSCPFANANSGSASKTAKLSLSDGDATPATTFYSPPGGLGVISDVDDTIKVTNVLNKTLLMENTLYKNPVPIAGMPNLYSHLAKALISQSDAGKTITPQFLYVSGSPFQLYPFLSDFLKSHFPDSNGPLFLQNLSITDLSLIFDQFGGGKDQAKVDYKVKQINKIQGMYPKKSFLAVGDSTEMDPEVYGKIFREHKDFIRCIWIHVVDGAKNEQTRFDAAFEGVPKEKYRLYKDSEIEDLKQIDVAGGKC</sequence>
<gene>
    <name evidence="2" type="ORF">GYMLUDRAFT_889270</name>
</gene>
<organism evidence="2 3">
    <name type="scientific">Collybiopsis luxurians FD-317 M1</name>
    <dbReference type="NCBI Taxonomy" id="944289"/>
    <lineage>
        <taxon>Eukaryota</taxon>
        <taxon>Fungi</taxon>
        <taxon>Dikarya</taxon>
        <taxon>Basidiomycota</taxon>
        <taxon>Agaricomycotina</taxon>
        <taxon>Agaricomycetes</taxon>
        <taxon>Agaricomycetidae</taxon>
        <taxon>Agaricales</taxon>
        <taxon>Marasmiineae</taxon>
        <taxon>Omphalotaceae</taxon>
        <taxon>Collybiopsis</taxon>
        <taxon>Collybiopsis luxurians</taxon>
    </lineage>
</organism>
<dbReference type="OrthoDB" id="414243at2759"/>
<dbReference type="PANTHER" id="PTHR28208">
    <property type="entry name" value="PHOSPHATIDATE PHOSPHATASE APP1"/>
    <property type="match status" value="1"/>
</dbReference>
<keyword evidence="3" id="KW-1185">Reference proteome</keyword>
<dbReference type="PANTHER" id="PTHR28208:SF1">
    <property type="entry name" value="FILAMENT ORGANIZATION PROTEIN APP1-LIKE, PUTATIVE (AFU_ORTHOLOGUE AFUA_1G06650)-RELATED"/>
    <property type="match status" value="1"/>
</dbReference>
<protein>
    <recommendedName>
        <fullName evidence="1">Phosphatidate phosphatase APP1 catalytic domain-containing protein</fullName>
    </recommendedName>
</protein>
<dbReference type="InterPro" id="IPR052935">
    <property type="entry name" value="Mg2+_PAP"/>
</dbReference>
<dbReference type="GO" id="GO:0030479">
    <property type="term" value="C:actin cortical patch"/>
    <property type="evidence" value="ECO:0007669"/>
    <property type="project" value="TreeGrafter"/>
</dbReference>
<dbReference type="EMBL" id="KN834811">
    <property type="protein sequence ID" value="KIK54891.1"/>
    <property type="molecule type" value="Genomic_DNA"/>
</dbReference>
<reference evidence="2 3" key="1">
    <citation type="submission" date="2014-04" db="EMBL/GenBank/DDBJ databases">
        <title>Evolutionary Origins and Diversification of the Mycorrhizal Mutualists.</title>
        <authorList>
            <consortium name="DOE Joint Genome Institute"/>
            <consortium name="Mycorrhizal Genomics Consortium"/>
            <person name="Kohler A."/>
            <person name="Kuo A."/>
            <person name="Nagy L.G."/>
            <person name="Floudas D."/>
            <person name="Copeland A."/>
            <person name="Barry K.W."/>
            <person name="Cichocki N."/>
            <person name="Veneault-Fourrey C."/>
            <person name="LaButti K."/>
            <person name="Lindquist E.A."/>
            <person name="Lipzen A."/>
            <person name="Lundell T."/>
            <person name="Morin E."/>
            <person name="Murat C."/>
            <person name="Riley R."/>
            <person name="Ohm R."/>
            <person name="Sun H."/>
            <person name="Tunlid A."/>
            <person name="Henrissat B."/>
            <person name="Grigoriev I.V."/>
            <person name="Hibbett D.S."/>
            <person name="Martin F."/>
        </authorList>
    </citation>
    <scope>NUCLEOTIDE SEQUENCE [LARGE SCALE GENOMIC DNA]</scope>
    <source>
        <strain evidence="2 3">FD-317 M1</strain>
    </source>
</reference>
<name>A0A0D0BJI3_9AGAR</name>
<dbReference type="InterPro" id="IPR019236">
    <property type="entry name" value="APP1_cat"/>
</dbReference>
<evidence type="ECO:0000313" key="3">
    <source>
        <dbReference type="Proteomes" id="UP000053593"/>
    </source>
</evidence>
<feature type="domain" description="Phosphatidate phosphatase APP1 catalytic" evidence="1">
    <location>
        <begin position="179"/>
        <end position="344"/>
    </location>
</feature>
<dbReference type="HOGENOM" id="CLU_030283_0_0_1"/>
<dbReference type="Pfam" id="PF09949">
    <property type="entry name" value="APP1_cat"/>
    <property type="match status" value="1"/>
</dbReference>
<accession>A0A0D0BJI3</accession>
<evidence type="ECO:0000259" key="1">
    <source>
        <dbReference type="Pfam" id="PF09949"/>
    </source>
</evidence>